<name>A0A1D8IKJ7_9GAMM</name>
<dbReference type="AlphaFoldDB" id="A0A1D8IKJ7"/>
<comment type="similarity">
    <text evidence="1 2">Belongs to the BolA/IbaG family.</text>
</comment>
<dbReference type="EMBL" id="CP017415">
    <property type="protein sequence ID" value="AOU96911.1"/>
    <property type="molecule type" value="Genomic_DNA"/>
</dbReference>
<dbReference type="InterPro" id="IPR002634">
    <property type="entry name" value="BolA"/>
</dbReference>
<dbReference type="SUPFAM" id="SSF82657">
    <property type="entry name" value="BolA-like"/>
    <property type="match status" value="1"/>
</dbReference>
<dbReference type="PANTHER" id="PTHR46229:SF2">
    <property type="entry name" value="BOLA-LIKE PROTEIN 1"/>
    <property type="match status" value="1"/>
</dbReference>
<dbReference type="PANTHER" id="PTHR46229">
    <property type="entry name" value="BOLA TRANSCRIPTION REGULATOR"/>
    <property type="match status" value="1"/>
</dbReference>
<dbReference type="Proteomes" id="UP000095401">
    <property type="component" value="Chromosome"/>
</dbReference>
<gene>
    <name evidence="3" type="ORF">BI364_01820</name>
</gene>
<evidence type="ECO:0000313" key="4">
    <source>
        <dbReference type="Proteomes" id="UP000095401"/>
    </source>
</evidence>
<evidence type="ECO:0000313" key="3">
    <source>
        <dbReference type="EMBL" id="AOU96911.1"/>
    </source>
</evidence>
<organism evidence="3 4">
    <name type="scientific">Acidihalobacter yilgarnensis</name>
    <dbReference type="NCBI Taxonomy" id="2819280"/>
    <lineage>
        <taxon>Bacteria</taxon>
        <taxon>Pseudomonadati</taxon>
        <taxon>Pseudomonadota</taxon>
        <taxon>Gammaproteobacteria</taxon>
        <taxon>Chromatiales</taxon>
        <taxon>Ectothiorhodospiraceae</taxon>
        <taxon>Acidihalobacter</taxon>
    </lineage>
</organism>
<reference evidence="4" key="1">
    <citation type="submission" date="2016-09" db="EMBL/GenBank/DDBJ databases">
        <title>Acidihalobacter prosperus F5.</title>
        <authorList>
            <person name="Khaleque H.N."/>
            <person name="Ramsay J.P."/>
            <person name="Kaksonen A.H."/>
            <person name="Boxall N.J."/>
            <person name="Watkin E.L.J."/>
        </authorList>
    </citation>
    <scope>NUCLEOTIDE SEQUENCE [LARGE SCALE GENOMIC DNA]</scope>
    <source>
        <strain evidence="4">F5</strain>
    </source>
</reference>
<evidence type="ECO:0000256" key="1">
    <source>
        <dbReference type="ARBA" id="ARBA00005578"/>
    </source>
</evidence>
<accession>A0A1D8IKJ7</accession>
<dbReference type="RefSeq" id="WP_070077303.1">
    <property type="nucleotide sequence ID" value="NZ_CP017415.1"/>
</dbReference>
<dbReference type="InterPro" id="IPR036065">
    <property type="entry name" value="BolA-like_sf"/>
</dbReference>
<sequence>MIPENVKTLIEQGIPGCQVTVTGDGSKFEAVVVSEAFEGMSPVKEHQLVFATVGEHIASGAIHALTIKAYTPKEWTDRNA</sequence>
<evidence type="ECO:0008006" key="5">
    <source>
        <dbReference type="Google" id="ProtNLM"/>
    </source>
</evidence>
<dbReference type="Pfam" id="PF01722">
    <property type="entry name" value="BolA"/>
    <property type="match status" value="1"/>
</dbReference>
<protein>
    <recommendedName>
        <fullName evidence="5">BolA family transcriptional regulator</fullName>
    </recommendedName>
</protein>
<evidence type="ECO:0000256" key="2">
    <source>
        <dbReference type="RuleBase" id="RU003860"/>
    </source>
</evidence>
<dbReference type="Gene3D" id="3.30.300.90">
    <property type="entry name" value="BolA-like"/>
    <property type="match status" value="1"/>
</dbReference>
<dbReference type="KEGG" id="aprs:BI364_01820"/>
<proteinExistence type="inferred from homology"/>
<keyword evidence="4" id="KW-1185">Reference proteome</keyword>
<dbReference type="PIRSF" id="PIRSF003113">
    <property type="entry name" value="BolA"/>
    <property type="match status" value="1"/>
</dbReference>
<dbReference type="InterPro" id="IPR050961">
    <property type="entry name" value="BolA/IbaG_stress_morph_reg"/>
</dbReference>